<dbReference type="Gene3D" id="1.10.10.10">
    <property type="entry name" value="Winged helix-like DNA-binding domain superfamily/Winged helix DNA-binding domain"/>
    <property type="match status" value="1"/>
</dbReference>
<feature type="domain" description="HTH lysR-type" evidence="5">
    <location>
        <begin position="1"/>
        <end position="58"/>
    </location>
</feature>
<dbReference type="Gene3D" id="3.40.190.10">
    <property type="entry name" value="Periplasmic binding protein-like II"/>
    <property type="match status" value="2"/>
</dbReference>
<sequence>MDSRYLRSLITTIEQGSIAEAARAENLTAAAISQRIQALERELGFPLLSRLAHTARPTEACLNLLPRARHIVSEVALLAGDIDPKGLTGTIKIGAISTAMTGMLPTVLRQLRQNAPNLKPGIVPGTSRSLYQAVLDDEIDAAILVAPAFELPKSLQMRNIRAESLVLLSRYAPQGDIPATLQSRPYLRYDPNAWGGRFAEKYLKDQGLELGAMCDLDGLETIAMLVADDVGVSLVPHWPGLEKLAHECVITRIPDPGYARKLVLLSKLQHPRPSILELLSQAFAIKL</sequence>
<dbReference type="OrthoDB" id="9803735at2"/>
<dbReference type="InterPro" id="IPR000847">
    <property type="entry name" value="LysR_HTH_N"/>
</dbReference>
<protein>
    <submittedName>
        <fullName evidence="6">DNA-binding transcriptional LysR family regulator</fullName>
    </submittedName>
</protein>
<dbReference type="SUPFAM" id="SSF46785">
    <property type="entry name" value="Winged helix' DNA-binding domain"/>
    <property type="match status" value="1"/>
</dbReference>
<keyword evidence="3 6" id="KW-0238">DNA-binding</keyword>
<evidence type="ECO:0000313" key="7">
    <source>
        <dbReference type="Proteomes" id="UP000247792"/>
    </source>
</evidence>
<evidence type="ECO:0000256" key="2">
    <source>
        <dbReference type="ARBA" id="ARBA00023015"/>
    </source>
</evidence>
<dbReference type="Proteomes" id="UP000247792">
    <property type="component" value="Unassembled WGS sequence"/>
</dbReference>
<dbReference type="EMBL" id="QJKB01000001">
    <property type="protein sequence ID" value="PXX47205.1"/>
    <property type="molecule type" value="Genomic_DNA"/>
</dbReference>
<dbReference type="InterPro" id="IPR036390">
    <property type="entry name" value="WH_DNA-bd_sf"/>
</dbReference>
<dbReference type="Pfam" id="PF03466">
    <property type="entry name" value="LysR_substrate"/>
    <property type="match status" value="1"/>
</dbReference>
<evidence type="ECO:0000259" key="5">
    <source>
        <dbReference type="PROSITE" id="PS50931"/>
    </source>
</evidence>
<name>A0A318JHE3_9BURK</name>
<dbReference type="SUPFAM" id="SSF53850">
    <property type="entry name" value="Periplasmic binding protein-like II"/>
    <property type="match status" value="1"/>
</dbReference>
<evidence type="ECO:0000256" key="3">
    <source>
        <dbReference type="ARBA" id="ARBA00023125"/>
    </source>
</evidence>
<accession>A0A318JHE3</accession>
<dbReference type="PANTHER" id="PTHR30126">
    <property type="entry name" value="HTH-TYPE TRANSCRIPTIONAL REGULATOR"/>
    <property type="match status" value="1"/>
</dbReference>
<proteinExistence type="inferred from homology"/>
<dbReference type="InterPro" id="IPR036388">
    <property type="entry name" value="WH-like_DNA-bd_sf"/>
</dbReference>
<reference evidence="6 7" key="1">
    <citation type="submission" date="2018-05" db="EMBL/GenBank/DDBJ databases">
        <title>Genomic Encyclopedia of Type Strains, Phase IV (KMG-IV): sequencing the most valuable type-strain genomes for metagenomic binning, comparative biology and taxonomic classification.</title>
        <authorList>
            <person name="Goeker M."/>
        </authorList>
    </citation>
    <scope>NUCLEOTIDE SEQUENCE [LARGE SCALE GENOMIC DNA]</scope>
    <source>
        <strain evidence="6 7">DSM 19792</strain>
    </source>
</reference>
<keyword evidence="7" id="KW-1185">Reference proteome</keyword>
<dbReference type="PROSITE" id="PS50931">
    <property type="entry name" value="HTH_LYSR"/>
    <property type="match status" value="1"/>
</dbReference>
<dbReference type="PANTHER" id="PTHR30126:SF94">
    <property type="entry name" value="LYSR FAMILY TRANSCRIPTIONAL REGULATOR"/>
    <property type="match status" value="1"/>
</dbReference>
<organism evidence="6 7">
    <name type="scientific">Undibacterium pigrum</name>
    <dbReference type="NCBI Taxonomy" id="401470"/>
    <lineage>
        <taxon>Bacteria</taxon>
        <taxon>Pseudomonadati</taxon>
        <taxon>Pseudomonadota</taxon>
        <taxon>Betaproteobacteria</taxon>
        <taxon>Burkholderiales</taxon>
        <taxon>Oxalobacteraceae</taxon>
        <taxon>Undibacterium</taxon>
    </lineage>
</organism>
<evidence type="ECO:0000256" key="1">
    <source>
        <dbReference type="ARBA" id="ARBA00009437"/>
    </source>
</evidence>
<dbReference type="AlphaFoldDB" id="A0A318JHE3"/>
<dbReference type="GO" id="GO:0000976">
    <property type="term" value="F:transcription cis-regulatory region binding"/>
    <property type="evidence" value="ECO:0007669"/>
    <property type="project" value="TreeGrafter"/>
</dbReference>
<gene>
    <name evidence="6" type="ORF">DFR42_101782</name>
</gene>
<evidence type="ECO:0000256" key="4">
    <source>
        <dbReference type="ARBA" id="ARBA00023163"/>
    </source>
</evidence>
<dbReference type="Pfam" id="PF00126">
    <property type="entry name" value="HTH_1"/>
    <property type="match status" value="1"/>
</dbReference>
<comment type="similarity">
    <text evidence="1">Belongs to the LysR transcriptional regulatory family.</text>
</comment>
<dbReference type="InterPro" id="IPR005119">
    <property type="entry name" value="LysR_subst-bd"/>
</dbReference>
<dbReference type="RefSeq" id="WP_110254226.1">
    <property type="nucleotide sequence ID" value="NZ_QJKB01000001.1"/>
</dbReference>
<dbReference type="GO" id="GO:0003700">
    <property type="term" value="F:DNA-binding transcription factor activity"/>
    <property type="evidence" value="ECO:0007669"/>
    <property type="project" value="InterPro"/>
</dbReference>
<evidence type="ECO:0000313" key="6">
    <source>
        <dbReference type="EMBL" id="PXX47205.1"/>
    </source>
</evidence>
<comment type="caution">
    <text evidence="6">The sequence shown here is derived from an EMBL/GenBank/DDBJ whole genome shotgun (WGS) entry which is preliminary data.</text>
</comment>
<keyword evidence="2" id="KW-0805">Transcription regulation</keyword>
<keyword evidence="4" id="KW-0804">Transcription</keyword>